<dbReference type="InterPro" id="IPR036514">
    <property type="entry name" value="SGNH_hydro_sf"/>
</dbReference>
<dbReference type="GO" id="GO:0005576">
    <property type="term" value="C:extracellular region"/>
    <property type="evidence" value="ECO:0007669"/>
    <property type="project" value="TreeGrafter"/>
</dbReference>
<keyword evidence="3" id="KW-1185">Reference proteome</keyword>
<protein>
    <submittedName>
        <fullName evidence="2">Uncharacterized protein</fullName>
    </submittedName>
</protein>
<dbReference type="PANTHER" id="PTHR45642:SF52">
    <property type="entry name" value="GDSL-LIKE LIPASE_ACYLHYDROLASE"/>
    <property type="match status" value="1"/>
</dbReference>
<dbReference type="SUPFAM" id="SSF52266">
    <property type="entry name" value="SGNH hydrolase"/>
    <property type="match status" value="1"/>
</dbReference>
<accession>A0AAN9NQJ7</accession>
<dbReference type="InterPro" id="IPR050592">
    <property type="entry name" value="GDSL_lipolytic_enzyme"/>
</dbReference>
<name>A0AAN9NQJ7_PHACN</name>
<dbReference type="GO" id="GO:0016788">
    <property type="term" value="F:hydrolase activity, acting on ester bonds"/>
    <property type="evidence" value="ECO:0007669"/>
    <property type="project" value="InterPro"/>
</dbReference>
<gene>
    <name evidence="2" type="ORF">VNO80_02104</name>
</gene>
<dbReference type="AlphaFoldDB" id="A0AAN9NQJ7"/>
<dbReference type="PANTHER" id="PTHR45642">
    <property type="entry name" value="GDSL ESTERASE/LIPASE EXL3"/>
    <property type="match status" value="1"/>
</dbReference>
<evidence type="ECO:0000313" key="3">
    <source>
        <dbReference type="Proteomes" id="UP001374584"/>
    </source>
</evidence>
<dbReference type="EMBL" id="JAYMYR010000002">
    <property type="protein sequence ID" value="KAK7376690.1"/>
    <property type="molecule type" value="Genomic_DNA"/>
</dbReference>
<sequence length="364" mass="39127">MELFVERVVTIVFIFFAIRFPKAVAVNASVPALFSFGDSILDTGNNNNLETFSKCNFPPYGRDFPGGMPTGRFCNGKNPTDLIASALGVKETVPAYLSSNLNSQDLITGVSFASGGSGIDDLTSQIQGVLSQPTQLKMFKEYIGKLTALVGQQRASEIISNSLFLVSAGNNDIAITYSNLLATTRPFPSYVSTLISTASNFFKSLYDLGVRKVWVLSTLPLGCLPGGRTAAGGPFRLCAPIVNMEAQTFNGQLSSAVDSIRASLTNYDIRFIDVYNPFLSIINNPQASGFIDAGEACCGTGAYGISGLCNLLRVCPDPSTYIFWDFAHPSERAYQLVVSSVIQTQKNYDPSFFASSPVNTSLSN</sequence>
<dbReference type="CDD" id="cd01837">
    <property type="entry name" value="SGNH_plant_lipase_like"/>
    <property type="match status" value="1"/>
</dbReference>
<evidence type="ECO:0000313" key="2">
    <source>
        <dbReference type="EMBL" id="KAK7376690.1"/>
    </source>
</evidence>
<dbReference type="InterPro" id="IPR035669">
    <property type="entry name" value="SGNH_plant_lipase-like"/>
</dbReference>
<dbReference type="Proteomes" id="UP001374584">
    <property type="component" value="Unassembled WGS sequence"/>
</dbReference>
<dbReference type="Gene3D" id="3.40.50.1110">
    <property type="entry name" value="SGNH hydrolase"/>
    <property type="match status" value="1"/>
</dbReference>
<comment type="caution">
    <text evidence="2">The sequence shown here is derived from an EMBL/GenBank/DDBJ whole genome shotgun (WGS) entry which is preliminary data.</text>
</comment>
<comment type="similarity">
    <text evidence="1">Belongs to the 'GDSL' lipolytic enzyme family.</text>
</comment>
<dbReference type="InterPro" id="IPR001087">
    <property type="entry name" value="GDSL"/>
</dbReference>
<dbReference type="FunFam" id="3.40.50.1110:FF:000003">
    <property type="entry name" value="GDSL esterase/lipase APG"/>
    <property type="match status" value="1"/>
</dbReference>
<proteinExistence type="inferred from homology"/>
<evidence type="ECO:0000256" key="1">
    <source>
        <dbReference type="ARBA" id="ARBA00008668"/>
    </source>
</evidence>
<organism evidence="2 3">
    <name type="scientific">Phaseolus coccineus</name>
    <name type="common">Scarlet runner bean</name>
    <name type="synonym">Phaseolus multiflorus</name>
    <dbReference type="NCBI Taxonomy" id="3886"/>
    <lineage>
        <taxon>Eukaryota</taxon>
        <taxon>Viridiplantae</taxon>
        <taxon>Streptophyta</taxon>
        <taxon>Embryophyta</taxon>
        <taxon>Tracheophyta</taxon>
        <taxon>Spermatophyta</taxon>
        <taxon>Magnoliopsida</taxon>
        <taxon>eudicotyledons</taxon>
        <taxon>Gunneridae</taxon>
        <taxon>Pentapetalae</taxon>
        <taxon>rosids</taxon>
        <taxon>fabids</taxon>
        <taxon>Fabales</taxon>
        <taxon>Fabaceae</taxon>
        <taxon>Papilionoideae</taxon>
        <taxon>50 kb inversion clade</taxon>
        <taxon>NPAAA clade</taxon>
        <taxon>indigoferoid/millettioid clade</taxon>
        <taxon>Phaseoleae</taxon>
        <taxon>Phaseolus</taxon>
    </lineage>
</organism>
<reference evidence="2 3" key="1">
    <citation type="submission" date="2024-01" db="EMBL/GenBank/DDBJ databases">
        <title>The genomes of 5 underutilized Papilionoideae crops provide insights into root nodulation and disease resistanc.</title>
        <authorList>
            <person name="Jiang F."/>
        </authorList>
    </citation>
    <scope>NUCLEOTIDE SEQUENCE [LARGE SCALE GENOMIC DNA]</scope>
    <source>
        <strain evidence="2">JINMINGXINNONG_FW02</strain>
        <tissue evidence="2">Leaves</tissue>
    </source>
</reference>
<dbReference type="Pfam" id="PF00657">
    <property type="entry name" value="Lipase_GDSL"/>
    <property type="match status" value="1"/>
</dbReference>